<dbReference type="EMBL" id="BAABRV010000002">
    <property type="protein sequence ID" value="GAA5532763.1"/>
    <property type="molecule type" value="Genomic_DNA"/>
</dbReference>
<proteinExistence type="predicted"/>
<organism evidence="1 2">
    <name type="scientific">Deinococcus aluminii</name>
    <dbReference type="NCBI Taxonomy" id="1656885"/>
    <lineage>
        <taxon>Bacteria</taxon>
        <taxon>Thermotogati</taxon>
        <taxon>Deinococcota</taxon>
        <taxon>Deinococci</taxon>
        <taxon>Deinococcales</taxon>
        <taxon>Deinococcaceae</taxon>
        <taxon>Deinococcus</taxon>
    </lineage>
</organism>
<dbReference type="Proteomes" id="UP001404956">
    <property type="component" value="Unassembled WGS sequence"/>
</dbReference>
<sequence>MVGRAGAVVVPDGVALGEVAVVGDADCVATGGAGWVGGNRGGVSGALTGAVGAGRPVSCGEVRGVTRGVAAVVLREFTEACGTERAVGCGAVRVAEVRGITLGVAAVVLREFTGVCGAERAVGCGAVRAAEVRGVVWGVAAVPARGDAGAGTAPGPANGARVGAALDGWEEARLAAVGGVGRGFGPSGA</sequence>
<gene>
    <name evidence="1" type="ORF">Dalu01_01153</name>
</gene>
<comment type="caution">
    <text evidence="1">The sequence shown here is derived from an EMBL/GenBank/DDBJ whole genome shotgun (WGS) entry which is preliminary data.</text>
</comment>
<evidence type="ECO:0000313" key="1">
    <source>
        <dbReference type="EMBL" id="GAA5532763.1"/>
    </source>
</evidence>
<keyword evidence="2" id="KW-1185">Reference proteome</keyword>
<name>A0ABP9XDT8_9DEIO</name>
<accession>A0ABP9XDT8</accession>
<reference evidence="1 2" key="1">
    <citation type="submission" date="2024-02" db="EMBL/GenBank/DDBJ databases">
        <title>Deinococcus aluminii NBRC 112889.</title>
        <authorList>
            <person name="Ichikawa N."/>
            <person name="Katano-Makiyama Y."/>
            <person name="Hidaka K."/>
        </authorList>
    </citation>
    <scope>NUCLEOTIDE SEQUENCE [LARGE SCALE GENOMIC DNA]</scope>
    <source>
        <strain evidence="1 2">NBRC 112889</strain>
    </source>
</reference>
<evidence type="ECO:0000313" key="2">
    <source>
        <dbReference type="Proteomes" id="UP001404956"/>
    </source>
</evidence>
<protein>
    <submittedName>
        <fullName evidence="1">Uncharacterized protein</fullName>
    </submittedName>
</protein>